<keyword evidence="4" id="KW-0808">Transferase</keyword>
<accession>A0ABS2Q2B8</accession>
<keyword evidence="11" id="KW-1185">Reference proteome</keyword>
<keyword evidence="5" id="KW-0547">Nucleotide-binding</keyword>
<dbReference type="PANTHER" id="PTHR43071:SF1">
    <property type="entry name" value="2-AMINO-4-HYDROXY-6-HYDROXYMETHYLDIHYDROPTERIDINE PYROPHOSPHOKINASE"/>
    <property type="match status" value="1"/>
</dbReference>
<dbReference type="Pfam" id="PF01288">
    <property type="entry name" value="HPPK"/>
    <property type="match status" value="1"/>
</dbReference>
<dbReference type="Gene3D" id="3.30.70.560">
    <property type="entry name" value="7,8-Dihydro-6-hydroxymethylpterin-pyrophosphokinase HPPK"/>
    <property type="match status" value="1"/>
</dbReference>
<evidence type="ECO:0000256" key="8">
    <source>
        <dbReference type="ARBA" id="ARBA00022909"/>
    </source>
</evidence>
<dbReference type="NCBIfam" id="TIGR01498">
    <property type="entry name" value="folK"/>
    <property type="match status" value="1"/>
</dbReference>
<dbReference type="SUPFAM" id="SSF55083">
    <property type="entry name" value="6-hydroxymethyl-7,8-dihydropterin pyrophosphokinase, HPPK"/>
    <property type="match status" value="1"/>
</dbReference>
<comment type="pathway">
    <text evidence="2">Cofactor biosynthesis; tetrahydrofolate biosynthesis; 2-amino-4-hydroxy-6-hydroxymethyl-7,8-dihydropteridine diphosphate from 7,8-dihydroneopterin triphosphate: step 4/4.</text>
</comment>
<evidence type="ECO:0000256" key="2">
    <source>
        <dbReference type="ARBA" id="ARBA00005051"/>
    </source>
</evidence>
<evidence type="ECO:0000313" key="10">
    <source>
        <dbReference type="EMBL" id="MBM7646438.1"/>
    </source>
</evidence>
<dbReference type="InterPro" id="IPR000550">
    <property type="entry name" value="Hppk"/>
</dbReference>
<dbReference type="PROSITE" id="PS00794">
    <property type="entry name" value="HPPK"/>
    <property type="match status" value="1"/>
</dbReference>
<dbReference type="EC" id="2.7.6.3" evidence="3"/>
<comment type="caution">
    <text evidence="10">The sequence shown here is derived from an EMBL/GenBank/DDBJ whole genome shotgun (WGS) entry which is preliminary data.</text>
</comment>
<dbReference type="CDD" id="cd00483">
    <property type="entry name" value="HPPK"/>
    <property type="match status" value="1"/>
</dbReference>
<evidence type="ECO:0000256" key="3">
    <source>
        <dbReference type="ARBA" id="ARBA00013253"/>
    </source>
</evidence>
<keyword evidence="8" id="KW-0289">Folate biosynthesis</keyword>
<evidence type="ECO:0000313" key="11">
    <source>
        <dbReference type="Proteomes" id="UP000808914"/>
    </source>
</evidence>
<dbReference type="Proteomes" id="UP000808914">
    <property type="component" value="Unassembled WGS sequence"/>
</dbReference>
<evidence type="ECO:0000256" key="4">
    <source>
        <dbReference type="ARBA" id="ARBA00022679"/>
    </source>
</evidence>
<feature type="domain" description="7,8-dihydro-6-hydroxymethylpterin-pyrophosphokinase" evidence="9">
    <location>
        <begin position="92"/>
        <end position="103"/>
    </location>
</feature>
<keyword evidence="7" id="KW-0067">ATP-binding</keyword>
<gene>
    <name evidence="10" type="ORF">JOD45_002666</name>
</gene>
<dbReference type="EMBL" id="JAFBER010000021">
    <property type="protein sequence ID" value="MBM7646438.1"/>
    <property type="molecule type" value="Genomic_DNA"/>
</dbReference>
<evidence type="ECO:0000256" key="1">
    <source>
        <dbReference type="ARBA" id="ARBA00000198"/>
    </source>
</evidence>
<keyword evidence="6" id="KW-0418">Kinase</keyword>
<proteinExistence type="predicted"/>
<evidence type="ECO:0000256" key="6">
    <source>
        <dbReference type="ARBA" id="ARBA00022777"/>
    </source>
</evidence>
<evidence type="ECO:0000256" key="5">
    <source>
        <dbReference type="ARBA" id="ARBA00022741"/>
    </source>
</evidence>
<name>A0ABS2Q2B8_9BACL</name>
<comment type="catalytic activity">
    <reaction evidence="1">
        <text>6-hydroxymethyl-7,8-dihydropterin + ATP = (7,8-dihydropterin-6-yl)methyl diphosphate + AMP + H(+)</text>
        <dbReference type="Rhea" id="RHEA:11412"/>
        <dbReference type="ChEBI" id="CHEBI:15378"/>
        <dbReference type="ChEBI" id="CHEBI:30616"/>
        <dbReference type="ChEBI" id="CHEBI:44841"/>
        <dbReference type="ChEBI" id="CHEBI:72950"/>
        <dbReference type="ChEBI" id="CHEBI:456215"/>
        <dbReference type="EC" id="2.7.6.3"/>
    </reaction>
</comment>
<organism evidence="10 11">
    <name type="scientific">Scopulibacillus daqui</name>
    <dbReference type="NCBI Taxonomy" id="1469162"/>
    <lineage>
        <taxon>Bacteria</taxon>
        <taxon>Bacillati</taxon>
        <taxon>Bacillota</taxon>
        <taxon>Bacilli</taxon>
        <taxon>Bacillales</taxon>
        <taxon>Sporolactobacillaceae</taxon>
        <taxon>Scopulibacillus</taxon>
    </lineage>
</organism>
<protein>
    <recommendedName>
        <fullName evidence="3">2-amino-4-hydroxy-6-hydroxymethyldihydropteridine diphosphokinase</fullName>
        <ecNumber evidence="3">2.7.6.3</ecNumber>
    </recommendedName>
</protein>
<evidence type="ECO:0000256" key="7">
    <source>
        <dbReference type="ARBA" id="ARBA00022840"/>
    </source>
</evidence>
<dbReference type="InterPro" id="IPR035907">
    <property type="entry name" value="Hppk_sf"/>
</dbReference>
<reference evidence="10 11" key="1">
    <citation type="submission" date="2021-01" db="EMBL/GenBank/DDBJ databases">
        <title>Genomic Encyclopedia of Type Strains, Phase IV (KMG-IV): sequencing the most valuable type-strain genomes for metagenomic binning, comparative biology and taxonomic classification.</title>
        <authorList>
            <person name="Goeker M."/>
        </authorList>
    </citation>
    <scope>NUCLEOTIDE SEQUENCE [LARGE SCALE GENOMIC DNA]</scope>
    <source>
        <strain evidence="10 11">DSM 28236</strain>
    </source>
</reference>
<sequence>MMEEESVAYIGLGSNMGDRDSYLFQALKKLNHHPNISIACCSSIYETEPYGPVEQREFLNLAAEVHTSLSPESLLKVCQAIECSLGRKRDVHWGPRTIDLDILLYNKENIEKENLKVPHPELSKRLFVLTPLKEINAELIVPHINESIENLYKKLKSEEGVRIWRPNNGEGEFGLFES</sequence>
<dbReference type="RefSeq" id="WP_239549274.1">
    <property type="nucleotide sequence ID" value="NZ_JAFBER010000021.1"/>
</dbReference>
<dbReference type="PANTHER" id="PTHR43071">
    <property type="entry name" value="2-AMINO-4-HYDROXY-6-HYDROXYMETHYLDIHYDROPTERIDINE PYROPHOSPHOKINASE"/>
    <property type="match status" value="1"/>
</dbReference>
<evidence type="ECO:0000259" key="9">
    <source>
        <dbReference type="PROSITE" id="PS00794"/>
    </source>
</evidence>